<sequence length="140" mass="13700">MTPSPVPGRPGGPADAAGPPPSWALLDVATALVGATTRAEVVERVLRAGLPTTGATGGAVLLGAPGEGTSALRWSAPSLAPETLDVGGAPPPDDDLPECASARTGRVVAAVTAAEVARRFPRVVGEGAAVAAVPLRVRGS</sequence>
<protein>
    <submittedName>
        <fullName evidence="2">Uncharacterized protein</fullName>
    </submittedName>
</protein>
<evidence type="ECO:0000313" key="2">
    <source>
        <dbReference type="EMBL" id="NNH23775.1"/>
    </source>
</evidence>
<dbReference type="EMBL" id="JABEMA010000192">
    <property type="protein sequence ID" value="NNH23775.1"/>
    <property type="molecule type" value="Genomic_DNA"/>
</dbReference>
<name>A0A849BQJ8_9ACTN</name>
<evidence type="ECO:0000313" key="3">
    <source>
        <dbReference type="Proteomes" id="UP000555552"/>
    </source>
</evidence>
<feature type="region of interest" description="Disordered" evidence="1">
    <location>
        <begin position="1"/>
        <end position="22"/>
    </location>
</feature>
<reference evidence="2 3" key="1">
    <citation type="submission" date="2020-05" db="EMBL/GenBank/DDBJ databases">
        <title>MicrobeNet Type strains.</title>
        <authorList>
            <person name="Nicholson A.C."/>
        </authorList>
    </citation>
    <scope>NUCLEOTIDE SEQUENCE [LARGE SCALE GENOMIC DNA]</scope>
    <source>
        <strain evidence="2 3">JCM 14547</strain>
    </source>
</reference>
<feature type="compositionally biased region" description="Pro residues" evidence="1">
    <location>
        <begin position="1"/>
        <end position="10"/>
    </location>
</feature>
<comment type="caution">
    <text evidence="2">The sequence shown here is derived from an EMBL/GenBank/DDBJ whole genome shotgun (WGS) entry which is preliminary data.</text>
</comment>
<organism evidence="2 3">
    <name type="scientific">Pseudokineococcus marinus</name>
    <dbReference type="NCBI Taxonomy" id="351215"/>
    <lineage>
        <taxon>Bacteria</taxon>
        <taxon>Bacillati</taxon>
        <taxon>Actinomycetota</taxon>
        <taxon>Actinomycetes</taxon>
        <taxon>Kineosporiales</taxon>
        <taxon>Kineosporiaceae</taxon>
        <taxon>Pseudokineococcus</taxon>
    </lineage>
</organism>
<proteinExistence type="predicted"/>
<dbReference type="AlphaFoldDB" id="A0A849BQJ8"/>
<accession>A0A849BQJ8</accession>
<feature type="non-terminal residue" evidence="2">
    <location>
        <position position="140"/>
    </location>
</feature>
<gene>
    <name evidence="2" type="ORF">HLB09_11870</name>
</gene>
<dbReference type="Proteomes" id="UP000555552">
    <property type="component" value="Unassembled WGS sequence"/>
</dbReference>
<keyword evidence="3" id="KW-1185">Reference proteome</keyword>
<evidence type="ECO:0000256" key="1">
    <source>
        <dbReference type="SAM" id="MobiDB-lite"/>
    </source>
</evidence>